<organism evidence="2 3">
    <name type="scientific">Mycena rosella</name>
    <name type="common">Pink bonnet</name>
    <name type="synonym">Agaricus rosellus</name>
    <dbReference type="NCBI Taxonomy" id="1033263"/>
    <lineage>
        <taxon>Eukaryota</taxon>
        <taxon>Fungi</taxon>
        <taxon>Dikarya</taxon>
        <taxon>Basidiomycota</taxon>
        <taxon>Agaricomycotina</taxon>
        <taxon>Agaricomycetes</taxon>
        <taxon>Agaricomycetidae</taxon>
        <taxon>Agaricales</taxon>
        <taxon>Marasmiineae</taxon>
        <taxon>Mycenaceae</taxon>
        <taxon>Mycena</taxon>
    </lineage>
</organism>
<dbReference type="AlphaFoldDB" id="A0AAD7CXF5"/>
<accession>A0AAD7CXF5</accession>
<feature type="region of interest" description="Disordered" evidence="1">
    <location>
        <begin position="124"/>
        <end position="192"/>
    </location>
</feature>
<gene>
    <name evidence="2" type="ORF">B0H17DRAFT_1142583</name>
</gene>
<sequence>MCRTGRLSRRISDCLICCRKRGNAFDCLSAFEFRHVLLQQAPKPKRWKSAVLSRQQLSPSGYVDCLYLHIGLPQLFSEPLMFNNSTGFHFRDGTFYNVSGNVNLETHQDFTFQHPRLDNAASRPLAPTWAESPSRELSAVTRNPRNEIRPAPYGRSARPPLASSGFPSKDLSSGPMVSSSRQPGFGHHPIPEFVTELGPLATTASHSIDPRFPAAGSLSPYHIDYPHCNNLANLPSFLTQPSEDYPTAISLDWTKDEWLPDFQIPNREDLPGSDGRGVTQYFEPVGYVK</sequence>
<keyword evidence="3" id="KW-1185">Reference proteome</keyword>
<evidence type="ECO:0000313" key="3">
    <source>
        <dbReference type="Proteomes" id="UP001221757"/>
    </source>
</evidence>
<proteinExistence type="predicted"/>
<dbReference type="Proteomes" id="UP001221757">
    <property type="component" value="Unassembled WGS sequence"/>
</dbReference>
<dbReference type="EMBL" id="JARKIE010000197">
    <property type="protein sequence ID" value="KAJ7668118.1"/>
    <property type="molecule type" value="Genomic_DNA"/>
</dbReference>
<reference evidence="2" key="1">
    <citation type="submission" date="2023-03" db="EMBL/GenBank/DDBJ databases">
        <title>Massive genome expansion in bonnet fungi (Mycena s.s.) driven by repeated elements and novel gene families across ecological guilds.</title>
        <authorList>
            <consortium name="Lawrence Berkeley National Laboratory"/>
            <person name="Harder C.B."/>
            <person name="Miyauchi S."/>
            <person name="Viragh M."/>
            <person name="Kuo A."/>
            <person name="Thoen E."/>
            <person name="Andreopoulos B."/>
            <person name="Lu D."/>
            <person name="Skrede I."/>
            <person name="Drula E."/>
            <person name="Henrissat B."/>
            <person name="Morin E."/>
            <person name="Kohler A."/>
            <person name="Barry K."/>
            <person name="LaButti K."/>
            <person name="Morin E."/>
            <person name="Salamov A."/>
            <person name="Lipzen A."/>
            <person name="Mereny Z."/>
            <person name="Hegedus B."/>
            <person name="Baldrian P."/>
            <person name="Stursova M."/>
            <person name="Weitz H."/>
            <person name="Taylor A."/>
            <person name="Grigoriev I.V."/>
            <person name="Nagy L.G."/>
            <person name="Martin F."/>
            <person name="Kauserud H."/>
        </authorList>
    </citation>
    <scope>NUCLEOTIDE SEQUENCE</scope>
    <source>
        <strain evidence="2">CBHHK067</strain>
    </source>
</reference>
<comment type="caution">
    <text evidence="2">The sequence shown here is derived from an EMBL/GenBank/DDBJ whole genome shotgun (WGS) entry which is preliminary data.</text>
</comment>
<evidence type="ECO:0000256" key="1">
    <source>
        <dbReference type="SAM" id="MobiDB-lite"/>
    </source>
</evidence>
<evidence type="ECO:0000313" key="2">
    <source>
        <dbReference type="EMBL" id="KAJ7668118.1"/>
    </source>
</evidence>
<protein>
    <submittedName>
        <fullName evidence="2">Uncharacterized protein</fullName>
    </submittedName>
</protein>
<name>A0AAD7CXF5_MYCRO</name>